<name>A0A314XST3_PRUYE</name>
<feature type="region of interest" description="Disordered" evidence="8">
    <location>
        <begin position="96"/>
        <end position="116"/>
    </location>
</feature>
<evidence type="ECO:0000256" key="4">
    <source>
        <dbReference type="ARBA" id="ARBA00022777"/>
    </source>
</evidence>
<gene>
    <name evidence="10" type="ORF">Pyn_17566</name>
</gene>
<dbReference type="PANTHER" id="PTHR24350">
    <property type="entry name" value="SERINE/THREONINE-PROTEIN KINASE IAL-RELATED"/>
    <property type="match status" value="1"/>
</dbReference>
<dbReference type="GO" id="GO:0005524">
    <property type="term" value="F:ATP binding"/>
    <property type="evidence" value="ECO:0007669"/>
    <property type="project" value="UniProtKB-UniRule"/>
</dbReference>
<dbReference type="InterPro" id="IPR011009">
    <property type="entry name" value="Kinase-like_dom_sf"/>
</dbReference>
<proteinExistence type="predicted"/>
<keyword evidence="1" id="KW-0723">Serine/threonine-protein kinase</keyword>
<evidence type="ECO:0000313" key="11">
    <source>
        <dbReference type="Proteomes" id="UP000250321"/>
    </source>
</evidence>
<sequence length="116" mass="12729">MYDTLKDAYQLFEEIGRGRFGTIIRAFCPNSAEFVACKIIDKSGLTDAQDRACLEKEPKIMSLLAPHPNILKLFNVFETDDSLAMVLELCEPVLSTTGSSSARSPNPKPPPSSSSF</sequence>
<feature type="binding site" evidence="6">
    <location>
        <position position="19"/>
    </location>
    <ligand>
        <name>ATP</name>
        <dbReference type="ChEBI" id="CHEBI:30616"/>
    </ligand>
</feature>
<dbReference type="InterPro" id="IPR030616">
    <property type="entry name" value="Aur-like"/>
</dbReference>
<keyword evidence="10" id="KW-0670">Pyruvate</keyword>
<dbReference type="FunFam" id="3.30.200.20:FF:000042">
    <property type="entry name" value="Aurora kinase A"/>
    <property type="match status" value="1"/>
</dbReference>
<organism evidence="10 11">
    <name type="scientific">Prunus yedoensis var. nudiflora</name>
    <dbReference type="NCBI Taxonomy" id="2094558"/>
    <lineage>
        <taxon>Eukaryota</taxon>
        <taxon>Viridiplantae</taxon>
        <taxon>Streptophyta</taxon>
        <taxon>Embryophyta</taxon>
        <taxon>Tracheophyta</taxon>
        <taxon>Spermatophyta</taxon>
        <taxon>Magnoliopsida</taxon>
        <taxon>eudicotyledons</taxon>
        <taxon>Gunneridae</taxon>
        <taxon>Pentapetalae</taxon>
        <taxon>rosids</taxon>
        <taxon>fabids</taxon>
        <taxon>Rosales</taxon>
        <taxon>Rosaceae</taxon>
        <taxon>Amygdaloideae</taxon>
        <taxon>Amygdaleae</taxon>
        <taxon>Prunus</taxon>
    </lineage>
</organism>
<dbReference type="InterPro" id="IPR017441">
    <property type="entry name" value="Protein_kinase_ATP_BS"/>
</dbReference>
<dbReference type="Gene3D" id="3.30.200.20">
    <property type="entry name" value="Phosphorylase Kinase, domain 1"/>
    <property type="match status" value="1"/>
</dbReference>
<feature type="binding site" evidence="6 7">
    <location>
        <position position="38"/>
    </location>
    <ligand>
        <name>ATP</name>
        <dbReference type="ChEBI" id="CHEBI:30616"/>
    </ligand>
</feature>
<dbReference type="Proteomes" id="UP000250321">
    <property type="component" value="Unassembled WGS sequence"/>
</dbReference>
<dbReference type="AlphaFoldDB" id="A0A314XST3"/>
<evidence type="ECO:0000256" key="6">
    <source>
        <dbReference type="PIRSR" id="PIRSR630616-2"/>
    </source>
</evidence>
<keyword evidence="11" id="KW-1185">Reference proteome</keyword>
<dbReference type="STRING" id="2094558.A0A314XST3"/>
<evidence type="ECO:0000256" key="1">
    <source>
        <dbReference type="ARBA" id="ARBA00022527"/>
    </source>
</evidence>
<evidence type="ECO:0000256" key="7">
    <source>
        <dbReference type="PROSITE-ProRule" id="PRU10141"/>
    </source>
</evidence>
<keyword evidence="2" id="KW-0808">Transferase</keyword>
<keyword evidence="4 10" id="KW-0418">Kinase</keyword>
<feature type="compositionally biased region" description="Pro residues" evidence="8">
    <location>
        <begin position="106"/>
        <end position="116"/>
    </location>
</feature>
<dbReference type="PROSITE" id="PS50011">
    <property type="entry name" value="PROTEIN_KINASE_DOM"/>
    <property type="match status" value="1"/>
</dbReference>
<accession>A0A314XST3</accession>
<dbReference type="Pfam" id="PF00069">
    <property type="entry name" value="Pkinase"/>
    <property type="match status" value="1"/>
</dbReference>
<dbReference type="InterPro" id="IPR000719">
    <property type="entry name" value="Prot_kinase_dom"/>
</dbReference>
<reference evidence="10 11" key="1">
    <citation type="submission" date="2018-02" db="EMBL/GenBank/DDBJ databases">
        <title>Draft genome of wild Prunus yedoensis var. nudiflora.</title>
        <authorList>
            <person name="Baek S."/>
            <person name="Kim J.-H."/>
            <person name="Choi K."/>
            <person name="Kim G.-B."/>
            <person name="Cho A."/>
            <person name="Jang H."/>
            <person name="Shin C.-H."/>
            <person name="Yu H.-J."/>
            <person name="Mun J.-H."/>
        </authorList>
    </citation>
    <scope>NUCLEOTIDE SEQUENCE [LARGE SCALE GENOMIC DNA]</scope>
    <source>
        <strain evidence="11">cv. Jeju island</strain>
        <tissue evidence="10">Leaf</tissue>
    </source>
</reference>
<dbReference type="SUPFAM" id="SSF56112">
    <property type="entry name" value="Protein kinase-like (PK-like)"/>
    <property type="match status" value="1"/>
</dbReference>
<feature type="domain" description="Protein kinase" evidence="9">
    <location>
        <begin position="9"/>
        <end position="116"/>
    </location>
</feature>
<keyword evidence="3 6" id="KW-0547">Nucleotide-binding</keyword>
<evidence type="ECO:0000313" key="10">
    <source>
        <dbReference type="EMBL" id="PQP94730.1"/>
    </source>
</evidence>
<evidence type="ECO:0000259" key="9">
    <source>
        <dbReference type="PROSITE" id="PS50011"/>
    </source>
</evidence>
<evidence type="ECO:0000256" key="8">
    <source>
        <dbReference type="SAM" id="MobiDB-lite"/>
    </source>
</evidence>
<evidence type="ECO:0000256" key="2">
    <source>
        <dbReference type="ARBA" id="ARBA00022679"/>
    </source>
</evidence>
<evidence type="ECO:0000256" key="5">
    <source>
        <dbReference type="ARBA" id="ARBA00022840"/>
    </source>
</evidence>
<keyword evidence="5 6" id="KW-0067">ATP-binding</keyword>
<evidence type="ECO:0000256" key="3">
    <source>
        <dbReference type="ARBA" id="ARBA00022741"/>
    </source>
</evidence>
<dbReference type="EMBL" id="PJQY01002326">
    <property type="protein sequence ID" value="PQP94730.1"/>
    <property type="molecule type" value="Genomic_DNA"/>
</dbReference>
<protein>
    <submittedName>
        <fullName evidence="10">Phosphoenolpyruvate carboxylase kinase 1</fullName>
    </submittedName>
</protein>
<dbReference type="GO" id="GO:0004674">
    <property type="term" value="F:protein serine/threonine kinase activity"/>
    <property type="evidence" value="ECO:0007669"/>
    <property type="project" value="UniProtKB-KW"/>
</dbReference>
<comment type="caution">
    <text evidence="10">The sequence shown here is derived from an EMBL/GenBank/DDBJ whole genome shotgun (WGS) entry which is preliminary data.</text>
</comment>
<dbReference type="PROSITE" id="PS00107">
    <property type="entry name" value="PROTEIN_KINASE_ATP"/>
    <property type="match status" value="1"/>
</dbReference>
<dbReference type="OrthoDB" id="40902at2759"/>